<evidence type="ECO:0000259" key="3">
    <source>
        <dbReference type="Pfam" id="PF00561"/>
    </source>
</evidence>
<evidence type="ECO:0000256" key="2">
    <source>
        <dbReference type="SAM" id="MobiDB-lite"/>
    </source>
</evidence>
<feature type="region of interest" description="Disordered" evidence="2">
    <location>
        <begin position="1"/>
        <end position="33"/>
    </location>
</feature>
<dbReference type="InterPro" id="IPR000073">
    <property type="entry name" value="AB_hydrolase_1"/>
</dbReference>
<organism evidence="4 5">
    <name type="scientific">Spongisporangium articulatum</name>
    <dbReference type="NCBI Taxonomy" id="3362603"/>
    <lineage>
        <taxon>Bacteria</taxon>
        <taxon>Bacillati</taxon>
        <taxon>Actinomycetota</taxon>
        <taxon>Actinomycetes</taxon>
        <taxon>Kineosporiales</taxon>
        <taxon>Kineosporiaceae</taxon>
        <taxon>Spongisporangium</taxon>
    </lineage>
</organism>
<dbReference type="RefSeq" id="WP_398281284.1">
    <property type="nucleotide sequence ID" value="NZ_JBITLV010000004.1"/>
</dbReference>
<keyword evidence="5" id="KW-1185">Reference proteome</keyword>
<protein>
    <submittedName>
        <fullName evidence="4">Alpha/beta hydrolase</fullName>
    </submittedName>
</protein>
<dbReference type="InterPro" id="IPR029058">
    <property type="entry name" value="AB_hydrolase_fold"/>
</dbReference>
<proteinExistence type="inferred from homology"/>
<name>A0ABW8ARC8_9ACTN</name>
<dbReference type="SUPFAM" id="SSF53474">
    <property type="entry name" value="alpha/beta-Hydrolases"/>
    <property type="match status" value="1"/>
</dbReference>
<keyword evidence="4" id="KW-0378">Hydrolase</keyword>
<evidence type="ECO:0000313" key="4">
    <source>
        <dbReference type="EMBL" id="MFI7588182.1"/>
    </source>
</evidence>
<comment type="similarity">
    <text evidence="1">Belongs to the AB hydrolase superfamily. FUS2 hydrolase family.</text>
</comment>
<dbReference type="Pfam" id="PF00561">
    <property type="entry name" value="Abhydrolase_1"/>
    <property type="match status" value="1"/>
</dbReference>
<evidence type="ECO:0000256" key="1">
    <source>
        <dbReference type="ARBA" id="ARBA00038115"/>
    </source>
</evidence>
<dbReference type="PANTHER" id="PTHR22946">
    <property type="entry name" value="DIENELACTONE HYDROLASE DOMAIN-CONTAINING PROTEIN-RELATED"/>
    <property type="match status" value="1"/>
</dbReference>
<dbReference type="GO" id="GO:0016787">
    <property type="term" value="F:hydrolase activity"/>
    <property type="evidence" value="ECO:0007669"/>
    <property type="project" value="UniProtKB-KW"/>
</dbReference>
<dbReference type="EMBL" id="JBITLV010000004">
    <property type="protein sequence ID" value="MFI7588182.1"/>
    <property type="molecule type" value="Genomic_DNA"/>
</dbReference>
<comment type="caution">
    <text evidence="4">The sequence shown here is derived from an EMBL/GenBank/DDBJ whole genome shotgun (WGS) entry which is preliminary data.</text>
</comment>
<gene>
    <name evidence="4" type="ORF">ACIB24_14025</name>
</gene>
<dbReference type="InterPro" id="IPR050261">
    <property type="entry name" value="FrsA_esterase"/>
</dbReference>
<dbReference type="Gene3D" id="3.40.50.1820">
    <property type="entry name" value="alpha/beta hydrolase"/>
    <property type="match status" value="1"/>
</dbReference>
<reference evidence="4 5" key="1">
    <citation type="submission" date="2024-10" db="EMBL/GenBank/DDBJ databases">
        <title>The Natural Products Discovery Center: Release of the First 8490 Sequenced Strains for Exploring Actinobacteria Biosynthetic Diversity.</title>
        <authorList>
            <person name="Kalkreuter E."/>
            <person name="Kautsar S.A."/>
            <person name="Yang D."/>
            <person name="Bader C.D."/>
            <person name="Teijaro C.N."/>
            <person name="Fluegel L."/>
            <person name="Davis C.M."/>
            <person name="Simpson J.R."/>
            <person name="Lauterbach L."/>
            <person name="Steele A.D."/>
            <person name="Gui C."/>
            <person name="Meng S."/>
            <person name="Li G."/>
            <person name="Viehrig K."/>
            <person name="Ye F."/>
            <person name="Su P."/>
            <person name="Kiefer A.F."/>
            <person name="Nichols A."/>
            <person name="Cepeda A.J."/>
            <person name="Yan W."/>
            <person name="Fan B."/>
            <person name="Jiang Y."/>
            <person name="Adhikari A."/>
            <person name="Zheng C.-J."/>
            <person name="Schuster L."/>
            <person name="Cowan T.M."/>
            <person name="Smanski M.J."/>
            <person name="Chevrette M.G."/>
            <person name="De Carvalho L.P.S."/>
            <person name="Shen B."/>
        </authorList>
    </citation>
    <scope>NUCLEOTIDE SEQUENCE [LARGE SCALE GENOMIC DNA]</scope>
    <source>
        <strain evidence="4 5">NPDC049639</strain>
    </source>
</reference>
<dbReference type="Proteomes" id="UP001612915">
    <property type="component" value="Unassembled WGS sequence"/>
</dbReference>
<evidence type="ECO:0000313" key="5">
    <source>
        <dbReference type="Proteomes" id="UP001612915"/>
    </source>
</evidence>
<accession>A0ABW8ARC8</accession>
<feature type="domain" description="AB hydrolase-1" evidence="3">
    <location>
        <begin position="103"/>
        <end position="179"/>
    </location>
</feature>
<sequence length="229" mass="23981">MRTRHIGNPSPGRPVGDEAGESAPAPRLSVARRSGPAPVAAALVLHGGRSDSFAPVRPTQLAVLRVRLLAAALYRRVGGAGTAVYRLEFAVRGWNGEVASPVADARWALERIRADLGDVPVVLVGHSMGGRTALRVAGAPQVRGVVALAPWTPPGEPVAQLAGRRVLVAHGTADRITSPAQSREFTRRAAAAGADVEYVAVPGETHALLRRPRTWNGLVARGVAEGLNR</sequence>